<dbReference type="Proteomes" id="UP000678281">
    <property type="component" value="Unassembled WGS sequence"/>
</dbReference>
<sequence length="348" mass="36849">MTLNRRTILAALGTVALAASPLTASGQDLPRNIRMVIGSTSTGGDTYQNSAIVAEALAEHLGVNIKVDPVGTSEGLKALDRDSRGTTIMLHHDQIYLSHVYGVPGNDDPFANYVIGPTVAINPGNAFLVPASSPYQTMEDILAAAEAGTAVRVAIQPGGVSEIGFTAMQNAARVNAPGSEANVVAVNTGSQADKNQAMWDGLADVINGSIQANEQFTQLPADDAKAMRFVWITARPATLEQAPEAGMGDTTRDDFMQFASPATSVTLDGSEDFAFDKEFFLLYNKDMDPALMDTIDAALAEIYAEGSIQQKQAAAFFIPNFQARDAALAHLSAKRDRISGIVDQLKAE</sequence>
<reference evidence="2" key="1">
    <citation type="submission" date="2021-04" db="EMBL/GenBank/DDBJ databases">
        <title>Devosia litorisediminis sp. nov., isolated from a sand dune.</title>
        <authorList>
            <person name="Park S."/>
            <person name="Yoon J.-H."/>
        </authorList>
    </citation>
    <scope>NUCLEOTIDE SEQUENCE</scope>
    <source>
        <strain evidence="2">BSSL-BM10</strain>
    </source>
</reference>
<feature type="chain" id="PRO_5037394673" evidence="1">
    <location>
        <begin position="25"/>
        <end position="348"/>
    </location>
</feature>
<dbReference type="SUPFAM" id="SSF53850">
    <property type="entry name" value="Periplasmic binding protein-like II"/>
    <property type="match status" value="1"/>
</dbReference>
<comment type="caution">
    <text evidence="2">The sequence shown here is derived from an EMBL/GenBank/DDBJ whole genome shotgun (WGS) entry which is preliminary data.</text>
</comment>
<dbReference type="RefSeq" id="WP_212658061.1">
    <property type="nucleotide sequence ID" value="NZ_JAGXTP010000001.1"/>
</dbReference>
<name>A0A942E9V5_9HYPH</name>
<dbReference type="InterPro" id="IPR042100">
    <property type="entry name" value="Bug_dom1"/>
</dbReference>
<dbReference type="EMBL" id="JAGXTP010000001">
    <property type="protein sequence ID" value="MBS3848519.1"/>
    <property type="molecule type" value="Genomic_DNA"/>
</dbReference>
<feature type="signal peptide" evidence="1">
    <location>
        <begin position="1"/>
        <end position="24"/>
    </location>
</feature>
<evidence type="ECO:0000256" key="1">
    <source>
        <dbReference type="SAM" id="SignalP"/>
    </source>
</evidence>
<dbReference type="AlphaFoldDB" id="A0A942E9V5"/>
<dbReference type="Gene3D" id="3.40.190.10">
    <property type="entry name" value="Periplasmic binding protein-like II"/>
    <property type="match status" value="1"/>
</dbReference>
<keyword evidence="3" id="KW-1185">Reference proteome</keyword>
<evidence type="ECO:0000313" key="2">
    <source>
        <dbReference type="EMBL" id="MBS3848519.1"/>
    </source>
</evidence>
<proteinExistence type="predicted"/>
<protein>
    <submittedName>
        <fullName evidence="2">ABC transporter substrate-binding protein</fullName>
    </submittedName>
</protein>
<organism evidence="2 3">
    <name type="scientific">Devosia litorisediminis</name>
    <dbReference type="NCBI Taxonomy" id="2829817"/>
    <lineage>
        <taxon>Bacteria</taxon>
        <taxon>Pseudomonadati</taxon>
        <taxon>Pseudomonadota</taxon>
        <taxon>Alphaproteobacteria</taxon>
        <taxon>Hyphomicrobiales</taxon>
        <taxon>Devosiaceae</taxon>
        <taxon>Devosia</taxon>
    </lineage>
</organism>
<keyword evidence="1" id="KW-0732">Signal</keyword>
<evidence type="ECO:0000313" key="3">
    <source>
        <dbReference type="Proteomes" id="UP000678281"/>
    </source>
</evidence>
<gene>
    <name evidence="2" type="ORF">KD146_07370</name>
</gene>
<accession>A0A942E9V5</accession>
<dbReference type="Gene3D" id="3.40.190.150">
    <property type="entry name" value="Bordetella uptake gene, domain 1"/>
    <property type="match status" value="1"/>
</dbReference>